<feature type="transmembrane region" description="Helical" evidence="4">
    <location>
        <begin position="290"/>
        <end position="310"/>
    </location>
</feature>
<evidence type="ECO:0000256" key="3">
    <source>
        <dbReference type="ARBA" id="ARBA00022679"/>
    </source>
</evidence>
<dbReference type="PANTHER" id="PTHR43630">
    <property type="entry name" value="POLY-BETA-1,6-N-ACETYL-D-GLUCOSAMINE SYNTHASE"/>
    <property type="match status" value="1"/>
</dbReference>
<keyword evidence="4" id="KW-0472">Membrane</keyword>
<keyword evidence="3 5" id="KW-0808">Transferase</keyword>
<keyword evidence="6" id="KW-1185">Reference proteome</keyword>
<accession>A0ABT9A755</accession>
<evidence type="ECO:0000313" key="5">
    <source>
        <dbReference type="EMBL" id="MDO7844597.1"/>
    </source>
</evidence>
<dbReference type="Proteomes" id="UP001176468">
    <property type="component" value="Unassembled WGS sequence"/>
</dbReference>
<feature type="transmembrane region" description="Helical" evidence="4">
    <location>
        <begin position="343"/>
        <end position="363"/>
    </location>
</feature>
<protein>
    <submittedName>
        <fullName evidence="5">Glycosyltransferase</fullName>
        <ecNumber evidence="5">2.4.-.-</ecNumber>
    </submittedName>
</protein>
<dbReference type="SUPFAM" id="SSF53448">
    <property type="entry name" value="Nucleotide-diphospho-sugar transferases"/>
    <property type="match status" value="1"/>
</dbReference>
<keyword evidence="4" id="KW-1133">Transmembrane helix</keyword>
<evidence type="ECO:0000256" key="1">
    <source>
        <dbReference type="ARBA" id="ARBA00006739"/>
    </source>
</evidence>
<evidence type="ECO:0000256" key="4">
    <source>
        <dbReference type="SAM" id="Phobius"/>
    </source>
</evidence>
<dbReference type="Pfam" id="PF13641">
    <property type="entry name" value="Glyco_tranf_2_3"/>
    <property type="match status" value="1"/>
</dbReference>
<sequence length="382" mass="42141">MGTLLVSLILFAFAAHPFFTYPLSLFFIGTKNRPVAASDPTFRPTLALCMSVFNESRVIVTKIENMLVMAERYGPATIHVYVDGATDDTPELLRAYADRIDLVVSNERKGKTAGLNVLVPRCESELIAFTDGNVITPATGLVDLAAHFLDKSVGCVTAKLVYTNEDESPTSAAGSLYWRLEEALKRVESATVGVMGVDGAFFMVRRALYQPAPSHLIDDLYVSLMILAAGHRVVTAEEVIVRERSAVYWREEYRRKRRIACQAWNVHRTLWPVLRKMPPMMRYAYVSHRLIKWLSPFLLALSGIAFAAAMVTRFGWGNSLVVLLVLSALFAIGVLLRLKPVTIALSAITSLAGVAAGVLEATFSRHTYTVWAPAASIRQTAD</sequence>
<gene>
    <name evidence="5" type="ORF">Q5H94_19860</name>
</gene>
<comment type="caution">
    <text evidence="5">The sequence shown here is derived from an EMBL/GenBank/DDBJ whole genome shotgun (WGS) entry which is preliminary data.</text>
</comment>
<dbReference type="Gene3D" id="3.90.550.10">
    <property type="entry name" value="Spore Coat Polysaccharide Biosynthesis Protein SpsA, Chain A"/>
    <property type="match status" value="1"/>
</dbReference>
<dbReference type="GO" id="GO:0016757">
    <property type="term" value="F:glycosyltransferase activity"/>
    <property type="evidence" value="ECO:0007669"/>
    <property type="project" value="UniProtKB-KW"/>
</dbReference>
<dbReference type="InterPro" id="IPR029044">
    <property type="entry name" value="Nucleotide-diphossugar_trans"/>
</dbReference>
<reference evidence="5" key="1">
    <citation type="submission" date="2023-07" db="EMBL/GenBank/DDBJ databases">
        <authorList>
            <person name="Kim M.K."/>
        </authorList>
    </citation>
    <scope>NUCLEOTIDE SEQUENCE</scope>
    <source>
        <strain evidence="5">CA1-15</strain>
    </source>
</reference>
<dbReference type="PANTHER" id="PTHR43630:SF1">
    <property type="entry name" value="POLY-BETA-1,6-N-ACETYL-D-GLUCOSAMINE SYNTHASE"/>
    <property type="match status" value="1"/>
</dbReference>
<keyword evidence="2 5" id="KW-0328">Glycosyltransferase</keyword>
<keyword evidence="4" id="KW-0812">Transmembrane</keyword>
<dbReference type="EC" id="2.4.-.-" evidence="5"/>
<proteinExistence type="inferred from homology"/>
<comment type="similarity">
    <text evidence="1">Belongs to the glycosyltransferase 2 family.</text>
</comment>
<dbReference type="EMBL" id="JAUQSZ010000018">
    <property type="protein sequence ID" value="MDO7844597.1"/>
    <property type="molecule type" value="Genomic_DNA"/>
</dbReference>
<organism evidence="5 6">
    <name type="scientific">Sphingomonas immobilis</name>
    <dbReference type="NCBI Taxonomy" id="3063997"/>
    <lineage>
        <taxon>Bacteria</taxon>
        <taxon>Pseudomonadati</taxon>
        <taxon>Pseudomonadota</taxon>
        <taxon>Alphaproteobacteria</taxon>
        <taxon>Sphingomonadales</taxon>
        <taxon>Sphingomonadaceae</taxon>
        <taxon>Sphingomonas</taxon>
    </lineage>
</organism>
<evidence type="ECO:0000313" key="6">
    <source>
        <dbReference type="Proteomes" id="UP001176468"/>
    </source>
</evidence>
<evidence type="ECO:0000256" key="2">
    <source>
        <dbReference type="ARBA" id="ARBA00022676"/>
    </source>
</evidence>
<feature type="transmembrane region" description="Helical" evidence="4">
    <location>
        <begin position="316"/>
        <end position="336"/>
    </location>
</feature>
<name>A0ABT9A755_9SPHN</name>